<dbReference type="PRINTS" id="PR01217">
    <property type="entry name" value="PRICHEXTENSN"/>
</dbReference>
<feature type="compositionally biased region" description="Pro residues" evidence="1">
    <location>
        <begin position="201"/>
        <end position="236"/>
    </location>
</feature>
<keyword evidence="2" id="KW-1133">Transmembrane helix</keyword>
<accession>A0ABV6TZR6</accession>
<feature type="compositionally biased region" description="Pro residues" evidence="1">
    <location>
        <begin position="180"/>
        <end position="191"/>
    </location>
</feature>
<evidence type="ECO:0000256" key="2">
    <source>
        <dbReference type="SAM" id="Phobius"/>
    </source>
</evidence>
<keyword evidence="2" id="KW-0472">Membrane</keyword>
<feature type="compositionally biased region" description="Pro residues" evidence="1">
    <location>
        <begin position="144"/>
        <end position="160"/>
    </location>
</feature>
<sequence>MTFPPDDEHGELLRRALRAEADSVVPSPEGLEIIRGRIARRGLRNLFWWRIGASLAGAALVASAAVMLVPDLRTQVVEITGLSQTTSGDDGERDTSSITRPPASPPPAVIVVPSIGGTRAQPPSPTPTPTPTPHRTGPSARPSPSKPDPCPSTTPAPDPDGPAVVEPDHGVAPLVASSCPPEPTAQPPVPVPTVTTAPGASPSPSPPPQRPTPRPHSPAPTPVPAPTPSPSDTPTP</sequence>
<feature type="compositionally biased region" description="Pro residues" evidence="1">
    <location>
        <begin position="122"/>
        <end position="132"/>
    </location>
</feature>
<proteinExistence type="predicted"/>
<keyword evidence="4" id="KW-1185">Reference proteome</keyword>
<name>A0ABV6TZR6_9ACTN</name>
<evidence type="ECO:0000313" key="4">
    <source>
        <dbReference type="Proteomes" id="UP001589870"/>
    </source>
</evidence>
<keyword evidence="2" id="KW-0812">Transmembrane</keyword>
<gene>
    <name evidence="3" type="ORF">ACFHYQ_03050</name>
</gene>
<protein>
    <submittedName>
        <fullName evidence="3">Uncharacterized protein</fullName>
    </submittedName>
</protein>
<comment type="caution">
    <text evidence="3">The sequence shown here is derived from an EMBL/GenBank/DDBJ whole genome shotgun (WGS) entry which is preliminary data.</text>
</comment>
<evidence type="ECO:0000256" key="1">
    <source>
        <dbReference type="SAM" id="MobiDB-lite"/>
    </source>
</evidence>
<dbReference type="EMBL" id="JBHMQT010000003">
    <property type="protein sequence ID" value="MFC0861269.1"/>
    <property type="molecule type" value="Genomic_DNA"/>
</dbReference>
<dbReference type="Proteomes" id="UP001589870">
    <property type="component" value="Unassembled WGS sequence"/>
</dbReference>
<dbReference type="RefSeq" id="WP_394299484.1">
    <property type="nucleotide sequence ID" value="NZ_JBHMQT010000003.1"/>
</dbReference>
<feature type="region of interest" description="Disordered" evidence="1">
    <location>
        <begin position="83"/>
        <end position="236"/>
    </location>
</feature>
<feature type="transmembrane region" description="Helical" evidence="2">
    <location>
        <begin position="47"/>
        <end position="69"/>
    </location>
</feature>
<evidence type="ECO:0000313" key="3">
    <source>
        <dbReference type="EMBL" id="MFC0861269.1"/>
    </source>
</evidence>
<organism evidence="3 4">
    <name type="scientific">Sphaerimonospora cavernae</name>
    <dbReference type="NCBI Taxonomy" id="1740611"/>
    <lineage>
        <taxon>Bacteria</taxon>
        <taxon>Bacillati</taxon>
        <taxon>Actinomycetota</taxon>
        <taxon>Actinomycetes</taxon>
        <taxon>Streptosporangiales</taxon>
        <taxon>Streptosporangiaceae</taxon>
        <taxon>Sphaerimonospora</taxon>
    </lineage>
</organism>
<reference evidence="3 4" key="1">
    <citation type="submission" date="2024-09" db="EMBL/GenBank/DDBJ databases">
        <authorList>
            <person name="Sun Q."/>
            <person name="Mori K."/>
        </authorList>
    </citation>
    <scope>NUCLEOTIDE SEQUENCE [LARGE SCALE GENOMIC DNA]</scope>
    <source>
        <strain evidence="3 4">TBRC 1851</strain>
    </source>
</reference>